<feature type="chain" id="PRO_5045819040" evidence="3">
    <location>
        <begin position="26"/>
        <end position="229"/>
    </location>
</feature>
<keyword evidence="3" id="KW-0732">Signal</keyword>
<dbReference type="EMBL" id="CP097463">
    <property type="protein sequence ID" value="WAX58552.1"/>
    <property type="molecule type" value="Genomic_DNA"/>
</dbReference>
<feature type="compositionally biased region" description="Low complexity" evidence="1">
    <location>
        <begin position="177"/>
        <end position="195"/>
    </location>
</feature>
<keyword evidence="6" id="KW-1185">Reference proteome</keyword>
<feature type="transmembrane region" description="Helical" evidence="2">
    <location>
        <begin position="200"/>
        <end position="221"/>
    </location>
</feature>
<dbReference type="Gene3D" id="2.60.40.2230">
    <property type="entry name" value="Uncharacterised protein YcnI-like PF07987, DUF1775"/>
    <property type="match status" value="1"/>
</dbReference>
<gene>
    <name evidence="5" type="ORF">M6B22_07250</name>
</gene>
<feature type="signal peptide" evidence="3">
    <location>
        <begin position="1"/>
        <end position="25"/>
    </location>
</feature>
<dbReference type="InterPro" id="IPR012533">
    <property type="entry name" value="YcnI-copper_dom"/>
</dbReference>
<name>A0ABY7K4J6_9ACTN</name>
<keyword evidence="2" id="KW-0472">Membrane</keyword>
<dbReference type="CDD" id="cd08545">
    <property type="entry name" value="YcnI_like"/>
    <property type="match status" value="1"/>
</dbReference>
<organism evidence="5 6">
    <name type="scientific">Jatrophihabitans cynanchi</name>
    <dbReference type="NCBI Taxonomy" id="2944128"/>
    <lineage>
        <taxon>Bacteria</taxon>
        <taxon>Bacillati</taxon>
        <taxon>Actinomycetota</taxon>
        <taxon>Actinomycetes</taxon>
        <taxon>Jatrophihabitantales</taxon>
        <taxon>Jatrophihabitantaceae</taxon>
        <taxon>Jatrophihabitans</taxon>
    </lineage>
</organism>
<evidence type="ECO:0000313" key="6">
    <source>
        <dbReference type="Proteomes" id="UP001164693"/>
    </source>
</evidence>
<dbReference type="Pfam" id="PF07987">
    <property type="entry name" value="DUF1775"/>
    <property type="match status" value="1"/>
</dbReference>
<proteinExistence type="predicted"/>
<dbReference type="Proteomes" id="UP001164693">
    <property type="component" value="Chromosome"/>
</dbReference>
<evidence type="ECO:0000259" key="4">
    <source>
        <dbReference type="Pfam" id="PF07987"/>
    </source>
</evidence>
<protein>
    <submittedName>
        <fullName evidence="5">YcnI family protein</fullName>
    </submittedName>
</protein>
<feature type="domain" description="YncI copper-binding" evidence="4">
    <location>
        <begin position="26"/>
        <end position="176"/>
    </location>
</feature>
<dbReference type="InterPro" id="IPR038507">
    <property type="entry name" value="YcnI-like_sf"/>
</dbReference>
<accession>A0ABY7K4J6</accession>
<evidence type="ECO:0000313" key="5">
    <source>
        <dbReference type="EMBL" id="WAX58552.1"/>
    </source>
</evidence>
<sequence>MRKRLLFVLAVTFAAVIGFAGAASAHVTVNAPGATQGGYSVLTFRVPTESATASTTKVQVRFPTDTPIASVLVQPHPGWTFKTITAKLDKPVTTDDGDSITEAVAEIDWTADSAADAIKPGEFDQFLVSAGPLPRTDTLAFATIQTYSDGSVVNWNQTAAPGSSAEPDHPKPTLTLAKAGQSAAPQAAASSSSDGGSDTGAIVLAVIALVVAAGALGFAFVSRAKAVKG</sequence>
<feature type="region of interest" description="Disordered" evidence="1">
    <location>
        <begin position="158"/>
        <end position="195"/>
    </location>
</feature>
<dbReference type="RefSeq" id="WP_269445091.1">
    <property type="nucleotide sequence ID" value="NZ_CP097463.1"/>
</dbReference>
<evidence type="ECO:0000256" key="3">
    <source>
        <dbReference type="SAM" id="SignalP"/>
    </source>
</evidence>
<keyword evidence="2" id="KW-1133">Transmembrane helix</keyword>
<evidence type="ECO:0000256" key="2">
    <source>
        <dbReference type="SAM" id="Phobius"/>
    </source>
</evidence>
<evidence type="ECO:0000256" key="1">
    <source>
        <dbReference type="SAM" id="MobiDB-lite"/>
    </source>
</evidence>
<keyword evidence="2" id="KW-0812">Transmembrane</keyword>
<reference evidence="5" key="1">
    <citation type="submission" date="2022-05" db="EMBL/GenBank/DDBJ databases">
        <title>Jatrophihabitans sp. SB3-54 whole genome sequence.</title>
        <authorList>
            <person name="Suh M.K."/>
            <person name="Eom M.K."/>
            <person name="Kim J.S."/>
            <person name="Kim H.S."/>
            <person name="Do H.E."/>
            <person name="Shin Y.K."/>
            <person name="Lee J.-S."/>
        </authorList>
    </citation>
    <scope>NUCLEOTIDE SEQUENCE</scope>
    <source>
        <strain evidence="5">SB3-54</strain>
    </source>
</reference>